<sequence>MKAGGTLIYAVCSLEPEETFQVIADFLSQNKTFQVDRQCQLCLKPFMDKNGYYIFRPNIHEMDGFFAVCLKKL</sequence>
<comment type="caution">
    <text evidence="7">The sequence shown here is derived from an EMBL/GenBank/DDBJ whole genome shotgun (WGS) entry which is preliminary data.</text>
</comment>
<dbReference type="AlphaFoldDB" id="A0A1V1PI49"/>
<accession>A0A1V1PI49</accession>
<evidence type="ECO:0000256" key="4">
    <source>
        <dbReference type="ARBA" id="ARBA00022884"/>
    </source>
</evidence>
<dbReference type="PRINTS" id="PR02008">
    <property type="entry name" value="RCMTFAMILY"/>
</dbReference>
<dbReference type="InterPro" id="IPR029063">
    <property type="entry name" value="SAM-dependent_MTases_sf"/>
</dbReference>
<keyword evidence="3 5" id="KW-0949">S-adenosyl-L-methionine</keyword>
<evidence type="ECO:0000259" key="6">
    <source>
        <dbReference type="PROSITE" id="PS51686"/>
    </source>
</evidence>
<dbReference type="EMBL" id="ATBP01000006">
    <property type="protein sequence ID" value="ETR74496.1"/>
    <property type="molecule type" value="Genomic_DNA"/>
</dbReference>
<dbReference type="SUPFAM" id="SSF53335">
    <property type="entry name" value="S-adenosyl-L-methionine-dependent methyltransferases"/>
    <property type="match status" value="1"/>
</dbReference>
<dbReference type="PROSITE" id="PS51686">
    <property type="entry name" value="SAM_MT_RSMB_NOP"/>
    <property type="match status" value="1"/>
</dbReference>
<comment type="similarity">
    <text evidence="5">Belongs to the class I-like SAM-binding methyltransferase superfamily. RsmB/NOP family.</text>
</comment>
<keyword evidence="2 5" id="KW-0808">Transferase</keyword>
<dbReference type="InterPro" id="IPR023267">
    <property type="entry name" value="RCMT"/>
</dbReference>
<dbReference type="InterPro" id="IPR001678">
    <property type="entry name" value="MeTrfase_RsmB-F_NOP2_dom"/>
</dbReference>
<dbReference type="Proteomes" id="UP000189670">
    <property type="component" value="Unassembled WGS sequence"/>
</dbReference>
<dbReference type="GO" id="GO:0008173">
    <property type="term" value="F:RNA methyltransferase activity"/>
    <property type="evidence" value="ECO:0007669"/>
    <property type="project" value="InterPro"/>
</dbReference>
<dbReference type="GO" id="GO:0003723">
    <property type="term" value="F:RNA binding"/>
    <property type="evidence" value="ECO:0007669"/>
    <property type="project" value="UniProtKB-UniRule"/>
</dbReference>
<evidence type="ECO:0000256" key="5">
    <source>
        <dbReference type="PROSITE-ProRule" id="PRU01023"/>
    </source>
</evidence>
<feature type="domain" description="SAM-dependent MTase RsmB/NOP-type" evidence="6">
    <location>
        <begin position="1"/>
        <end position="73"/>
    </location>
</feature>
<evidence type="ECO:0000256" key="1">
    <source>
        <dbReference type="ARBA" id="ARBA00022603"/>
    </source>
</evidence>
<organism evidence="7 8">
    <name type="scientific">Candidatus Magnetoglobus multicellularis str. Araruama</name>
    <dbReference type="NCBI Taxonomy" id="890399"/>
    <lineage>
        <taxon>Bacteria</taxon>
        <taxon>Pseudomonadati</taxon>
        <taxon>Thermodesulfobacteriota</taxon>
        <taxon>Desulfobacteria</taxon>
        <taxon>Desulfobacterales</taxon>
        <taxon>Desulfobacteraceae</taxon>
        <taxon>Candidatus Magnetoglobus</taxon>
    </lineage>
</organism>
<reference evidence="8" key="1">
    <citation type="submission" date="2012-11" db="EMBL/GenBank/DDBJ databases">
        <authorList>
            <person name="Lucero-Rivera Y.E."/>
            <person name="Tovar-Ramirez D."/>
        </authorList>
    </citation>
    <scope>NUCLEOTIDE SEQUENCE [LARGE SCALE GENOMIC DNA]</scope>
    <source>
        <strain evidence="8">Araruama</strain>
    </source>
</reference>
<dbReference type="GO" id="GO:0001510">
    <property type="term" value="P:RNA methylation"/>
    <property type="evidence" value="ECO:0007669"/>
    <property type="project" value="InterPro"/>
</dbReference>
<name>A0A1V1PI49_9BACT</name>
<dbReference type="InterPro" id="IPR049560">
    <property type="entry name" value="MeTrfase_RsmB-F_NOP2_cat"/>
</dbReference>
<proteinExistence type="inferred from homology"/>
<evidence type="ECO:0000313" key="8">
    <source>
        <dbReference type="Proteomes" id="UP000189670"/>
    </source>
</evidence>
<evidence type="ECO:0000256" key="2">
    <source>
        <dbReference type="ARBA" id="ARBA00022679"/>
    </source>
</evidence>
<dbReference type="Gene3D" id="3.40.50.150">
    <property type="entry name" value="Vaccinia Virus protein VP39"/>
    <property type="match status" value="1"/>
</dbReference>
<dbReference type="Pfam" id="PF01189">
    <property type="entry name" value="Methyltr_RsmB-F"/>
    <property type="match status" value="1"/>
</dbReference>
<evidence type="ECO:0000256" key="3">
    <source>
        <dbReference type="ARBA" id="ARBA00022691"/>
    </source>
</evidence>
<gene>
    <name evidence="7" type="ORF">OMM_06286</name>
</gene>
<keyword evidence="4 5" id="KW-0694">RNA-binding</keyword>
<evidence type="ECO:0000313" key="7">
    <source>
        <dbReference type="EMBL" id="ETR74496.1"/>
    </source>
</evidence>
<protein>
    <recommendedName>
        <fullName evidence="6">SAM-dependent MTase RsmB/NOP-type domain-containing protein</fullName>
    </recommendedName>
</protein>
<comment type="caution">
    <text evidence="5">Lacks conserved residue(s) required for the propagation of feature annotation.</text>
</comment>
<feature type="active site" description="Nucleophile" evidence="5">
    <location>
        <position position="12"/>
    </location>
</feature>
<keyword evidence="1 5" id="KW-0489">Methyltransferase</keyword>